<dbReference type="Pfam" id="PF00144">
    <property type="entry name" value="Beta-lactamase"/>
    <property type="match status" value="1"/>
</dbReference>
<dbReference type="SUPFAM" id="SSF56601">
    <property type="entry name" value="beta-lactamase/transpeptidase-like"/>
    <property type="match status" value="1"/>
</dbReference>
<dbReference type="OrthoDB" id="262125at2"/>
<dbReference type="Proteomes" id="UP000185596">
    <property type="component" value="Unassembled WGS sequence"/>
</dbReference>
<comment type="caution">
    <text evidence="2">The sequence shown here is derived from an EMBL/GenBank/DDBJ whole genome shotgun (WGS) entry which is preliminary data.</text>
</comment>
<dbReference type="Gene3D" id="3.40.710.10">
    <property type="entry name" value="DD-peptidase/beta-lactamase superfamily"/>
    <property type="match status" value="1"/>
</dbReference>
<gene>
    <name evidence="2" type="ORF">BU204_17855</name>
</gene>
<dbReference type="PANTHER" id="PTHR46825">
    <property type="entry name" value="D-ALANYL-D-ALANINE-CARBOXYPEPTIDASE/ENDOPEPTIDASE AMPH"/>
    <property type="match status" value="1"/>
</dbReference>
<dbReference type="EMBL" id="MSIE01000031">
    <property type="protein sequence ID" value="OLF16233.1"/>
    <property type="molecule type" value="Genomic_DNA"/>
</dbReference>
<dbReference type="PANTHER" id="PTHR46825:SF7">
    <property type="entry name" value="D-ALANYL-D-ALANINE CARBOXYPEPTIDASE"/>
    <property type="match status" value="1"/>
</dbReference>
<reference evidence="2 3" key="1">
    <citation type="submission" date="2016-12" db="EMBL/GenBank/DDBJ databases">
        <title>The draft genome sequence of Actinophytocola sp. 11-183.</title>
        <authorList>
            <person name="Wang W."/>
            <person name="Yuan L."/>
        </authorList>
    </citation>
    <scope>NUCLEOTIDE SEQUENCE [LARGE SCALE GENOMIC DNA]</scope>
    <source>
        <strain evidence="2 3">11-183</strain>
    </source>
</reference>
<dbReference type="AlphaFoldDB" id="A0A1Q8CPE9"/>
<sequence length="427" mass="45026">MENSLLAACLEELVTRYGVPGAQFAVLHGDTEWHWTHGVARTGTRTAMTVDAPVPVGSITKVVTAAAAMVLVDDGDLDLDEPLAEPVAELRELPPRLGERITLRHVLSHTAGLPCDPVEARAATPRGHVLDSCRGARPLSDPGTLFSYSNIGYLLAGHAVTTITGMSWWDAVQALVLGPLEVPARFVAGGRVPDDLVSGHSMRRRPVLQSLRPAEAAVGALGASARDLVALGRGLLRENREMRTPVPGADPFGLADGWGLGLATYGSDGATVGHDGNGDGTSCHLRMNPATGTVVALTTNSSTGFALWRDLAPRLPALGIPVKDYDPLAVAGRPVPAPAGCLGAYTNGDLEYAVEPGENDVLRLTVEGEPFADLTVYSGHRFTMRDCDTGMTDQAGRFVLDRQGRVTGLQVGGRIALRHAERSRLVG</sequence>
<feature type="domain" description="Beta-lactamase-related" evidence="1">
    <location>
        <begin position="7"/>
        <end position="304"/>
    </location>
</feature>
<evidence type="ECO:0000313" key="2">
    <source>
        <dbReference type="EMBL" id="OLF16233.1"/>
    </source>
</evidence>
<dbReference type="STRING" id="1912961.BU204_17855"/>
<protein>
    <recommendedName>
        <fullName evidence="1">Beta-lactamase-related domain-containing protein</fullName>
    </recommendedName>
</protein>
<keyword evidence="3" id="KW-1185">Reference proteome</keyword>
<evidence type="ECO:0000313" key="3">
    <source>
        <dbReference type="Proteomes" id="UP000185596"/>
    </source>
</evidence>
<evidence type="ECO:0000259" key="1">
    <source>
        <dbReference type="Pfam" id="PF00144"/>
    </source>
</evidence>
<dbReference type="InterPro" id="IPR050491">
    <property type="entry name" value="AmpC-like"/>
</dbReference>
<accession>A0A1Q8CPE9</accession>
<organism evidence="2 3">
    <name type="scientific">Actinophytocola xanthii</name>
    <dbReference type="NCBI Taxonomy" id="1912961"/>
    <lineage>
        <taxon>Bacteria</taxon>
        <taxon>Bacillati</taxon>
        <taxon>Actinomycetota</taxon>
        <taxon>Actinomycetes</taxon>
        <taxon>Pseudonocardiales</taxon>
        <taxon>Pseudonocardiaceae</taxon>
    </lineage>
</organism>
<name>A0A1Q8CPE9_9PSEU</name>
<dbReference type="InterPro" id="IPR001466">
    <property type="entry name" value="Beta-lactam-related"/>
</dbReference>
<proteinExistence type="predicted"/>
<dbReference type="InterPro" id="IPR012338">
    <property type="entry name" value="Beta-lactam/transpept-like"/>
</dbReference>
<dbReference type="RefSeq" id="WP_075126824.1">
    <property type="nucleotide sequence ID" value="NZ_MSIE01000031.1"/>
</dbReference>